<dbReference type="PANTHER" id="PTHR30570:SF1">
    <property type="entry name" value="PHOSPHATE-BINDING PROTEIN PSTS"/>
    <property type="match status" value="1"/>
</dbReference>
<comment type="function">
    <text evidence="4">Involved in the system for phosphate transport across the cytoplasmic membrane.</text>
</comment>
<evidence type="ECO:0000256" key="4">
    <source>
        <dbReference type="RuleBase" id="RU367119"/>
    </source>
</evidence>
<keyword evidence="2 4" id="KW-0813">Transport</keyword>
<sequence>MKFFMNTLKHLSWLLACCFILVSSSPAESIDSFTGEKGTLRISGGTAHIPVMKIAAQKIMDTHPDIQITIAGGGSGAGIKQVGEGLVQIGNSGRKASDAEIQKYELSLYKWAIDGVGTVVHPDNPVQALTSQQLQDIFAGKINNWKQLGGSDRAINVYTRDESSGTRSVFWKKALAKGDISPKAQFASSNGAMKTAVAKNPYAIGYMSVGYIDQSVAPVSLDGVRPDLETVKSGKYKVSRGLYSNTKGPATGLAEKFINYLLSPEGQNIVVQKGFVPVR</sequence>
<evidence type="ECO:0000256" key="1">
    <source>
        <dbReference type="ARBA" id="ARBA00008725"/>
    </source>
</evidence>
<dbReference type="Proteomes" id="UP000192418">
    <property type="component" value="Unassembled WGS sequence"/>
</dbReference>
<feature type="chain" id="PRO_5027143237" description="Phosphate-binding protein" evidence="4">
    <location>
        <begin position="30"/>
        <end position="279"/>
    </location>
</feature>
<dbReference type="GO" id="GO:0042301">
    <property type="term" value="F:phosphate ion binding"/>
    <property type="evidence" value="ECO:0007669"/>
    <property type="project" value="UniProtKB-UniRule"/>
</dbReference>
<dbReference type="Pfam" id="PF12849">
    <property type="entry name" value="PBP_like_2"/>
    <property type="match status" value="1"/>
</dbReference>
<dbReference type="Gene3D" id="3.40.190.10">
    <property type="entry name" value="Periplasmic binding protein-like II"/>
    <property type="match status" value="2"/>
</dbReference>
<dbReference type="STRING" id="1121400.SAMN02746065_12540"/>
<dbReference type="EMBL" id="FWXY01000025">
    <property type="protein sequence ID" value="SMD05313.1"/>
    <property type="molecule type" value="Genomic_DNA"/>
</dbReference>
<organism evidence="6 7">
    <name type="scientific">Desulfocicer vacuolatum DSM 3385</name>
    <dbReference type="NCBI Taxonomy" id="1121400"/>
    <lineage>
        <taxon>Bacteria</taxon>
        <taxon>Pseudomonadati</taxon>
        <taxon>Thermodesulfobacteriota</taxon>
        <taxon>Desulfobacteria</taxon>
        <taxon>Desulfobacterales</taxon>
        <taxon>Desulfobacteraceae</taxon>
        <taxon>Desulfocicer</taxon>
    </lineage>
</organism>
<dbReference type="RefSeq" id="WP_084071324.1">
    <property type="nucleotide sequence ID" value="NZ_FWXY01000025.1"/>
</dbReference>
<comment type="similarity">
    <text evidence="1 4">Belongs to the PstS family.</text>
</comment>
<dbReference type="SUPFAM" id="SSF53850">
    <property type="entry name" value="Periplasmic binding protein-like II"/>
    <property type="match status" value="1"/>
</dbReference>
<dbReference type="AlphaFoldDB" id="A0A1W2E688"/>
<gene>
    <name evidence="6" type="ORF">SAMN02746065_12540</name>
</gene>
<reference evidence="6 7" key="1">
    <citation type="submission" date="2017-04" db="EMBL/GenBank/DDBJ databases">
        <authorList>
            <person name="Afonso C.L."/>
            <person name="Miller P.J."/>
            <person name="Scott M.A."/>
            <person name="Spackman E."/>
            <person name="Goraichik I."/>
            <person name="Dimitrov K.M."/>
            <person name="Suarez D.L."/>
            <person name="Swayne D.E."/>
        </authorList>
    </citation>
    <scope>NUCLEOTIDE SEQUENCE [LARGE SCALE GENOMIC DNA]</scope>
    <source>
        <strain evidence="6 7">DSM 3385</strain>
    </source>
</reference>
<dbReference type="NCBIfam" id="TIGR02136">
    <property type="entry name" value="ptsS_2"/>
    <property type="match status" value="1"/>
</dbReference>
<protein>
    <recommendedName>
        <fullName evidence="4">Phosphate-binding protein</fullName>
    </recommendedName>
</protein>
<dbReference type="CDD" id="cd13653">
    <property type="entry name" value="PBP2_phosphate_like_1"/>
    <property type="match status" value="1"/>
</dbReference>
<keyword evidence="7" id="KW-1185">Reference proteome</keyword>
<evidence type="ECO:0000256" key="3">
    <source>
        <dbReference type="ARBA" id="ARBA00022729"/>
    </source>
</evidence>
<dbReference type="OrthoDB" id="9783488at2"/>
<evidence type="ECO:0000313" key="7">
    <source>
        <dbReference type="Proteomes" id="UP000192418"/>
    </source>
</evidence>
<dbReference type="InterPro" id="IPR011862">
    <property type="entry name" value="Phos-bd"/>
</dbReference>
<keyword evidence="3 4" id="KW-0732">Signal</keyword>
<dbReference type="PANTHER" id="PTHR30570">
    <property type="entry name" value="PERIPLASMIC PHOSPHATE BINDING COMPONENT OF PHOSPHATE ABC TRANSPORTER"/>
    <property type="match status" value="1"/>
</dbReference>
<evidence type="ECO:0000313" key="6">
    <source>
        <dbReference type="EMBL" id="SMD05313.1"/>
    </source>
</evidence>
<accession>A0A1W2E688</accession>
<feature type="signal peptide" evidence="4">
    <location>
        <begin position="1"/>
        <end position="29"/>
    </location>
</feature>
<proteinExistence type="inferred from homology"/>
<dbReference type="InterPro" id="IPR024370">
    <property type="entry name" value="PBP_domain"/>
</dbReference>
<name>A0A1W2E688_9BACT</name>
<feature type="domain" description="PBP" evidence="5">
    <location>
        <begin position="36"/>
        <end position="265"/>
    </location>
</feature>
<evidence type="ECO:0000259" key="5">
    <source>
        <dbReference type="Pfam" id="PF12849"/>
    </source>
</evidence>
<evidence type="ECO:0000256" key="2">
    <source>
        <dbReference type="ARBA" id="ARBA00022448"/>
    </source>
</evidence>
<keyword evidence="4" id="KW-0592">Phosphate transport</keyword>
<dbReference type="GO" id="GO:0006817">
    <property type="term" value="P:phosphate ion transport"/>
    <property type="evidence" value="ECO:0007669"/>
    <property type="project" value="UniProtKB-UniRule"/>
</dbReference>
<dbReference type="InterPro" id="IPR050811">
    <property type="entry name" value="Phosphate_ABC_transporter"/>
</dbReference>